<evidence type="ECO:0000259" key="1">
    <source>
        <dbReference type="Pfam" id="PF00903"/>
    </source>
</evidence>
<organism evidence="2 3">
    <name type="scientific">Denitromonas iodatirespirans</name>
    <dbReference type="NCBI Taxonomy" id="2795389"/>
    <lineage>
        <taxon>Bacteria</taxon>
        <taxon>Pseudomonadati</taxon>
        <taxon>Pseudomonadota</taxon>
        <taxon>Betaproteobacteria</taxon>
        <taxon>Rhodocyclales</taxon>
        <taxon>Zoogloeaceae</taxon>
        <taxon>Denitromonas</taxon>
    </lineage>
</organism>
<proteinExistence type="predicted"/>
<feature type="domain" description="Glyoxalase/fosfomycin resistance/dioxygenase" evidence="1">
    <location>
        <begin position="5"/>
        <end position="116"/>
    </location>
</feature>
<dbReference type="InterPro" id="IPR029068">
    <property type="entry name" value="Glyas_Bleomycin-R_OHBP_Dase"/>
</dbReference>
<evidence type="ECO:0000313" key="2">
    <source>
        <dbReference type="EMBL" id="MBT0963164.1"/>
    </source>
</evidence>
<accession>A0A944DAX5</accession>
<sequence>MKNALNWFEIPVADMTRACRFYGHVLDTTITPDTMCGGQMAPLPYADGAVGGSLFKHDDLQPSAQGTLVYLNGGDDLAPFLERVSAAGGSITLPKTEISPEIGYMALFIDSEGNRVGVHSPN</sequence>
<dbReference type="Proteomes" id="UP000694660">
    <property type="component" value="Unassembled WGS sequence"/>
</dbReference>
<reference evidence="3" key="1">
    <citation type="journal article" date="2022" name="ISME J.">
        <title>Genetic and phylogenetic analysis of dissimilatory iodate-reducing bacteria identifies potential niches across the world's oceans.</title>
        <authorList>
            <person name="Reyes-Umana V."/>
            <person name="Henning Z."/>
            <person name="Lee K."/>
            <person name="Barnum T.P."/>
            <person name="Coates J.D."/>
        </authorList>
    </citation>
    <scope>NUCLEOTIDE SEQUENCE [LARGE SCALE GENOMIC DNA]</scope>
    <source>
        <strain evidence="3">IR12</strain>
    </source>
</reference>
<dbReference type="AlphaFoldDB" id="A0A944DAX5"/>
<dbReference type="SUPFAM" id="SSF54593">
    <property type="entry name" value="Glyoxalase/Bleomycin resistance protein/Dihydroxybiphenyl dioxygenase"/>
    <property type="match status" value="1"/>
</dbReference>
<dbReference type="CDD" id="cd07247">
    <property type="entry name" value="SgaA_N_like"/>
    <property type="match status" value="1"/>
</dbReference>
<dbReference type="RefSeq" id="WP_214363100.1">
    <property type="nucleotide sequence ID" value="NZ_JAEKFT010000025.1"/>
</dbReference>
<dbReference type="Pfam" id="PF00903">
    <property type="entry name" value="Glyoxalase"/>
    <property type="match status" value="1"/>
</dbReference>
<protein>
    <submittedName>
        <fullName evidence="2">VOC family protein</fullName>
    </submittedName>
</protein>
<evidence type="ECO:0000313" key="3">
    <source>
        <dbReference type="Proteomes" id="UP000694660"/>
    </source>
</evidence>
<name>A0A944DAX5_DENI1</name>
<comment type="caution">
    <text evidence="2">The sequence shown here is derived from an EMBL/GenBank/DDBJ whole genome shotgun (WGS) entry which is preliminary data.</text>
</comment>
<dbReference type="EMBL" id="JAEKFT010000025">
    <property type="protein sequence ID" value="MBT0963164.1"/>
    <property type="molecule type" value="Genomic_DNA"/>
</dbReference>
<gene>
    <name evidence="2" type="ORF">I8J34_18435</name>
</gene>
<dbReference type="InterPro" id="IPR052164">
    <property type="entry name" value="Anthracycline_SecMetBiosynth"/>
</dbReference>
<dbReference type="PANTHER" id="PTHR33993">
    <property type="entry name" value="GLYOXALASE-RELATED"/>
    <property type="match status" value="1"/>
</dbReference>
<keyword evidence="3" id="KW-1185">Reference proteome</keyword>
<dbReference type="InterPro" id="IPR004360">
    <property type="entry name" value="Glyas_Fos-R_dOase_dom"/>
</dbReference>
<dbReference type="Gene3D" id="3.10.180.10">
    <property type="entry name" value="2,3-Dihydroxybiphenyl 1,2-Dioxygenase, domain 1"/>
    <property type="match status" value="1"/>
</dbReference>
<dbReference type="PANTHER" id="PTHR33993:SF2">
    <property type="entry name" value="VOC DOMAIN-CONTAINING PROTEIN"/>
    <property type="match status" value="1"/>
</dbReference>